<keyword evidence="2" id="KW-0436">Ligase</keyword>
<dbReference type="SUPFAM" id="SSF56801">
    <property type="entry name" value="Acetyl-CoA synthetase-like"/>
    <property type="match status" value="1"/>
</dbReference>
<dbReference type="Gene3D" id="3.40.50.12780">
    <property type="entry name" value="N-terminal domain of ligase-like"/>
    <property type="match status" value="1"/>
</dbReference>
<protein>
    <recommendedName>
        <fullName evidence="6">Acyl-CoA synthetase</fullName>
    </recommendedName>
</protein>
<comment type="similarity">
    <text evidence="1">Belongs to the ATP-dependent AMP-binding enzyme family.</text>
</comment>
<name>A0A1H9QIJ4_9PSEU</name>
<dbReference type="STRING" id="155974.SAMN04487818_104279"/>
<sequence>MDEYPTLCAAFQDTAQINPAQIALRTPVGVVSYTWRDYEQRVRSIAAGLAALGVVRGEAVGLMLTNRPEFHLVDTAVLHLGALPFSVYNTSSPDQLTHVFANAGNRIVVTERSFVPVLRSAAPRLRLVCVDGAVEGAESLAVVEAAGAPDFDFDAAWRAVEPDDVATIIYTSGTTGPPKGVELTHANVMAVAAAVKQAFELLPGDRVVSFLPSAHIADRVASHYASILFGTEVISVADARNLGTALPDARPHLFFAVPRVWQKFQLAIESAVAAEPHRLKRAVAAWSLDVARRHLRRPRSWYLAGCHAVADRVVLRRLRARLGLDEVKVPASGAAAIPVETLEFFWAIGIPVYEIWGMSETAGLGTSGRVGHNKIGTVGTPVHGTEVRLADDGELLIRGASVMLRYRGDPIRTAATIDPDGWVHTGDLGVIDDDGFVSIVDRKKELIITSSGKNMSPTYIENAIKAATPAISQVVAIGDNRPYICALIVLDPDAAATLAATHNLPTTPDALAAAPPIRTLVTAAIRAANTKLSRVEQVKRFHILPTYWPPGGDELTPTLKLRRKPISEKYAQTITNLYAETPTPDTVNLATAP</sequence>
<dbReference type="EMBL" id="FOGI01000004">
    <property type="protein sequence ID" value="SER60005.1"/>
    <property type="molecule type" value="Genomic_DNA"/>
</dbReference>
<dbReference type="GO" id="GO:0016020">
    <property type="term" value="C:membrane"/>
    <property type="evidence" value="ECO:0007669"/>
    <property type="project" value="TreeGrafter"/>
</dbReference>
<evidence type="ECO:0000313" key="8">
    <source>
        <dbReference type="EMBL" id="SER60005.1"/>
    </source>
</evidence>
<evidence type="ECO:0000256" key="3">
    <source>
        <dbReference type="ARBA" id="ARBA00022832"/>
    </source>
</evidence>
<evidence type="ECO:0000256" key="1">
    <source>
        <dbReference type="ARBA" id="ARBA00006432"/>
    </source>
</evidence>
<dbReference type="CDD" id="cd05907">
    <property type="entry name" value="VL_LC_FACS_like"/>
    <property type="match status" value="1"/>
</dbReference>
<dbReference type="PANTHER" id="PTHR43272">
    <property type="entry name" value="LONG-CHAIN-FATTY-ACID--COA LIGASE"/>
    <property type="match status" value="1"/>
</dbReference>
<evidence type="ECO:0000313" key="9">
    <source>
        <dbReference type="Proteomes" id="UP000199051"/>
    </source>
</evidence>
<keyword evidence="4" id="KW-0443">Lipid metabolism</keyword>
<dbReference type="PROSITE" id="PS00455">
    <property type="entry name" value="AMP_BINDING"/>
    <property type="match status" value="1"/>
</dbReference>
<feature type="domain" description="AMP-dependent synthetase/ligase" evidence="7">
    <location>
        <begin position="11"/>
        <end position="406"/>
    </location>
</feature>
<comment type="catalytic activity">
    <reaction evidence="5">
        <text>a long-chain fatty acid + ATP + CoA = a long-chain fatty acyl-CoA + AMP + diphosphate</text>
        <dbReference type="Rhea" id="RHEA:15421"/>
        <dbReference type="ChEBI" id="CHEBI:30616"/>
        <dbReference type="ChEBI" id="CHEBI:33019"/>
        <dbReference type="ChEBI" id="CHEBI:57287"/>
        <dbReference type="ChEBI" id="CHEBI:57560"/>
        <dbReference type="ChEBI" id="CHEBI:83139"/>
        <dbReference type="ChEBI" id="CHEBI:456215"/>
        <dbReference type="EC" id="6.2.1.3"/>
    </reaction>
    <physiologicalReaction direction="left-to-right" evidence="5">
        <dbReference type="Rhea" id="RHEA:15422"/>
    </physiologicalReaction>
</comment>
<dbReference type="Pfam" id="PF00501">
    <property type="entry name" value="AMP-binding"/>
    <property type="match status" value="1"/>
</dbReference>
<evidence type="ECO:0000256" key="2">
    <source>
        <dbReference type="ARBA" id="ARBA00022598"/>
    </source>
</evidence>
<evidence type="ECO:0000256" key="5">
    <source>
        <dbReference type="ARBA" id="ARBA00024484"/>
    </source>
</evidence>
<keyword evidence="3" id="KW-0276">Fatty acid metabolism</keyword>
<dbReference type="Pfam" id="PF23562">
    <property type="entry name" value="AMP-binding_C_3"/>
    <property type="match status" value="1"/>
</dbReference>
<dbReference type="InterPro" id="IPR042099">
    <property type="entry name" value="ANL_N_sf"/>
</dbReference>
<dbReference type="InterPro" id="IPR000873">
    <property type="entry name" value="AMP-dep_synth/lig_dom"/>
</dbReference>
<evidence type="ECO:0000256" key="4">
    <source>
        <dbReference type="ARBA" id="ARBA00023098"/>
    </source>
</evidence>
<dbReference type="InterPro" id="IPR020845">
    <property type="entry name" value="AMP-binding_CS"/>
</dbReference>
<dbReference type="AlphaFoldDB" id="A0A1H9QIJ4"/>
<evidence type="ECO:0000256" key="6">
    <source>
        <dbReference type="ARBA" id="ARBA00032875"/>
    </source>
</evidence>
<dbReference type="Gene3D" id="3.30.300.30">
    <property type="match status" value="1"/>
</dbReference>
<proteinExistence type="inferred from homology"/>
<dbReference type="RefSeq" id="WP_092776733.1">
    <property type="nucleotide sequence ID" value="NZ_FOGI01000004.1"/>
</dbReference>
<dbReference type="GO" id="GO:0004467">
    <property type="term" value="F:long-chain fatty acid-CoA ligase activity"/>
    <property type="evidence" value="ECO:0007669"/>
    <property type="project" value="UniProtKB-EC"/>
</dbReference>
<dbReference type="Proteomes" id="UP000199051">
    <property type="component" value="Unassembled WGS sequence"/>
</dbReference>
<keyword evidence="9" id="KW-1185">Reference proteome</keyword>
<accession>A0A1H9QIJ4</accession>
<organism evidence="8 9">
    <name type="scientific">Actinokineospora terrae</name>
    <dbReference type="NCBI Taxonomy" id="155974"/>
    <lineage>
        <taxon>Bacteria</taxon>
        <taxon>Bacillati</taxon>
        <taxon>Actinomycetota</taxon>
        <taxon>Actinomycetes</taxon>
        <taxon>Pseudonocardiales</taxon>
        <taxon>Pseudonocardiaceae</taxon>
        <taxon>Actinokineospora</taxon>
    </lineage>
</organism>
<reference evidence="9" key="1">
    <citation type="submission" date="2016-10" db="EMBL/GenBank/DDBJ databases">
        <authorList>
            <person name="Varghese N."/>
            <person name="Submissions S."/>
        </authorList>
    </citation>
    <scope>NUCLEOTIDE SEQUENCE [LARGE SCALE GENOMIC DNA]</scope>
    <source>
        <strain evidence="9">DSM 44260</strain>
    </source>
</reference>
<gene>
    <name evidence="8" type="ORF">SAMN04487818_104279</name>
</gene>
<evidence type="ECO:0000259" key="7">
    <source>
        <dbReference type="Pfam" id="PF00501"/>
    </source>
</evidence>
<dbReference type="InterPro" id="IPR045851">
    <property type="entry name" value="AMP-bd_C_sf"/>
</dbReference>
<dbReference type="PANTHER" id="PTHR43272:SF32">
    <property type="entry name" value="AMP-DEPENDENT SYNTHETASE_LIGASE DOMAIN-CONTAINING PROTEIN"/>
    <property type="match status" value="1"/>
</dbReference>